<protein>
    <submittedName>
        <fullName evidence="2">Uncharacterized protein</fullName>
    </submittedName>
</protein>
<accession>A0A0C9UIL0</accession>
<keyword evidence="3" id="KW-1185">Reference proteome</keyword>
<evidence type="ECO:0000313" key="2">
    <source>
        <dbReference type="EMBL" id="KIJ34704.1"/>
    </source>
</evidence>
<feature type="region of interest" description="Disordered" evidence="1">
    <location>
        <begin position="1"/>
        <end position="29"/>
    </location>
</feature>
<gene>
    <name evidence="2" type="ORF">M422DRAFT_35031</name>
</gene>
<evidence type="ECO:0000313" key="3">
    <source>
        <dbReference type="Proteomes" id="UP000054279"/>
    </source>
</evidence>
<dbReference type="EMBL" id="KN837197">
    <property type="protein sequence ID" value="KIJ34704.1"/>
    <property type="molecule type" value="Genomic_DNA"/>
</dbReference>
<dbReference type="HOGENOM" id="CLU_3051923_0_0_1"/>
<proteinExistence type="predicted"/>
<reference evidence="2 3" key="1">
    <citation type="submission" date="2014-06" db="EMBL/GenBank/DDBJ databases">
        <title>Evolutionary Origins and Diversification of the Mycorrhizal Mutualists.</title>
        <authorList>
            <consortium name="DOE Joint Genome Institute"/>
            <consortium name="Mycorrhizal Genomics Consortium"/>
            <person name="Kohler A."/>
            <person name="Kuo A."/>
            <person name="Nagy L.G."/>
            <person name="Floudas D."/>
            <person name="Copeland A."/>
            <person name="Barry K.W."/>
            <person name="Cichocki N."/>
            <person name="Veneault-Fourrey C."/>
            <person name="LaButti K."/>
            <person name="Lindquist E.A."/>
            <person name="Lipzen A."/>
            <person name="Lundell T."/>
            <person name="Morin E."/>
            <person name="Murat C."/>
            <person name="Riley R."/>
            <person name="Ohm R."/>
            <person name="Sun H."/>
            <person name="Tunlid A."/>
            <person name="Henrissat B."/>
            <person name="Grigoriev I.V."/>
            <person name="Hibbett D.S."/>
            <person name="Martin F."/>
        </authorList>
    </citation>
    <scope>NUCLEOTIDE SEQUENCE [LARGE SCALE GENOMIC DNA]</scope>
    <source>
        <strain evidence="2 3">SS14</strain>
    </source>
</reference>
<organism evidence="2 3">
    <name type="scientific">Sphaerobolus stellatus (strain SS14)</name>
    <dbReference type="NCBI Taxonomy" id="990650"/>
    <lineage>
        <taxon>Eukaryota</taxon>
        <taxon>Fungi</taxon>
        <taxon>Dikarya</taxon>
        <taxon>Basidiomycota</taxon>
        <taxon>Agaricomycotina</taxon>
        <taxon>Agaricomycetes</taxon>
        <taxon>Phallomycetidae</taxon>
        <taxon>Geastrales</taxon>
        <taxon>Sphaerobolaceae</taxon>
        <taxon>Sphaerobolus</taxon>
    </lineage>
</organism>
<evidence type="ECO:0000256" key="1">
    <source>
        <dbReference type="SAM" id="MobiDB-lite"/>
    </source>
</evidence>
<sequence>MEPFPYRHSSHSPSRDYEPEDLSRRRPFQGYNEPYDLTRGDFLAIVDSACKVGH</sequence>
<feature type="compositionally biased region" description="Basic and acidic residues" evidence="1">
    <location>
        <begin position="13"/>
        <end position="24"/>
    </location>
</feature>
<dbReference type="Proteomes" id="UP000054279">
    <property type="component" value="Unassembled WGS sequence"/>
</dbReference>
<dbReference type="AlphaFoldDB" id="A0A0C9UIL0"/>
<name>A0A0C9UIL0_SPHS4</name>